<dbReference type="SUPFAM" id="SSF103473">
    <property type="entry name" value="MFS general substrate transporter"/>
    <property type="match status" value="2"/>
</dbReference>
<dbReference type="PANTHER" id="PTHR21576:SF157">
    <property type="entry name" value="NODULIN-LIKE DOMAIN-CONTAINING PROTEIN"/>
    <property type="match status" value="1"/>
</dbReference>
<dbReference type="AlphaFoldDB" id="A0A0M9G1U9"/>
<evidence type="ECO:0000313" key="7">
    <source>
        <dbReference type="Proteomes" id="UP000037923"/>
    </source>
</evidence>
<feature type="transmembrane region" description="Helical" evidence="5">
    <location>
        <begin position="543"/>
        <end position="562"/>
    </location>
</feature>
<feature type="transmembrane region" description="Helical" evidence="5">
    <location>
        <begin position="508"/>
        <end position="531"/>
    </location>
</feature>
<gene>
    <name evidence="6" type="ORF">ABB37_04734</name>
</gene>
<dbReference type="EMBL" id="LGTL01000008">
    <property type="protein sequence ID" value="KPA80523.1"/>
    <property type="molecule type" value="Genomic_DNA"/>
</dbReference>
<dbReference type="Proteomes" id="UP000037923">
    <property type="component" value="Unassembled WGS sequence"/>
</dbReference>
<dbReference type="VEuPathDB" id="TriTrypDB:LpyrH10_08_1830"/>
<feature type="transmembrane region" description="Helical" evidence="5">
    <location>
        <begin position="146"/>
        <end position="167"/>
    </location>
</feature>
<dbReference type="Pfam" id="PF07690">
    <property type="entry name" value="MFS_1"/>
    <property type="match status" value="1"/>
</dbReference>
<dbReference type="InterPro" id="IPR011701">
    <property type="entry name" value="MFS"/>
</dbReference>
<feature type="transmembrane region" description="Helical" evidence="5">
    <location>
        <begin position="12"/>
        <end position="32"/>
    </location>
</feature>
<protein>
    <recommendedName>
        <fullName evidence="8">Nodulin-like domain-containing protein</fullName>
    </recommendedName>
</protein>
<feature type="transmembrane region" description="Helical" evidence="5">
    <location>
        <begin position="233"/>
        <end position="257"/>
    </location>
</feature>
<feature type="transmembrane region" description="Helical" evidence="5">
    <location>
        <begin position="269"/>
        <end position="288"/>
    </location>
</feature>
<feature type="transmembrane region" description="Helical" evidence="5">
    <location>
        <begin position="482"/>
        <end position="502"/>
    </location>
</feature>
<feature type="transmembrane region" description="Helical" evidence="5">
    <location>
        <begin position="174"/>
        <end position="195"/>
    </location>
</feature>
<feature type="transmembrane region" description="Helical" evidence="5">
    <location>
        <begin position="79"/>
        <end position="99"/>
    </location>
</feature>
<feature type="transmembrane region" description="Helical" evidence="5">
    <location>
        <begin position="597"/>
        <end position="618"/>
    </location>
</feature>
<evidence type="ECO:0000256" key="2">
    <source>
        <dbReference type="ARBA" id="ARBA00022692"/>
    </source>
</evidence>
<evidence type="ECO:0000313" key="6">
    <source>
        <dbReference type="EMBL" id="KPA80523.1"/>
    </source>
</evidence>
<feature type="transmembrane region" description="Helical" evidence="5">
    <location>
        <begin position="111"/>
        <end position="134"/>
    </location>
</feature>
<dbReference type="OMA" id="YLMSVML"/>
<comment type="subcellular location">
    <subcellularLocation>
        <location evidence="1">Membrane</location>
        <topology evidence="1">Multi-pass membrane protein</topology>
    </subcellularLocation>
</comment>
<reference evidence="6 7" key="1">
    <citation type="submission" date="2015-07" db="EMBL/GenBank/DDBJ databases">
        <title>High-quality genome of monoxenous trypanosomatid Leptomonas pyrrhocoris.</title>
        <authorList>
            <person name="Flegontov P."/>
            <person name="Butenko A."/>
            <person name="Firsov S."/>
            <person name="Vlcek C."/>
            <person name="Logacheva M.D."/>
            <person name="Field M."/>
            <person name="Filatov D."/>
            <person name="Flegontova O."/>
            <person name="Gerasimov E."/>
            <person name="Jackson A.P."/>
            <person name="Kelly S."/>
            <person name="Opperdoes F."/>
            <person name="O'Reilly A."/>
            <person name="Votypka J."/>
            <person name="Yurchenko V."/>
            <person name="Lukes J."/>
        </authorList>
    </citation>
    <scope>NUCLEOTIDE SEQUENCE [LARGE SCALE GENOMIC DNA]</scope>
    <source>
        <strain evidence="6">H10</strain>
    </source>
</reference>
<keyword evidence="4 5" id="KW-0472">Membrane</keyword>
<dbReference type="PANTHER" id="PTHR21576">
    <property type="entry name" value="UNCHARACTERIZED NODULIN-LIKE PROTEIN"/>
    <property type="match status" value="1"/>
</dbReference>
<comment type="caution">
    <text evidence="6">The sequence shown here is derived from an EMBL/GenBank/DDBJ whole genome shotgun (WGS) entry which is preliminary data.</text>
</comment>
<dbReference type="OrthoDB" id="410267at2759"/>
<accession>A0A0M9G1U9</accession>
<dbReference type="Gene3D" id="1.20.1250.20">
    <property type="entry name" value="MFS general substrate transporter like domains"/>
    <property type="match status" value="1"/>
</dbReference>
<feature type="transmembrane region" description="Helical" evidence="5">
    <location>
        <begin position="44"/>
        <end position="67"/>
    </location>
</feature>
<dbReference type="GO" id="GO:0022857">
    <property type="term" value="F:transmembrane transporter activity"/>
    <property type="evidence" value="ECO:0007669"/>
    <property type="project" value="InterPro"/>
</dbReference>
<proteinExistence type="predicted"/>
<keyword evidence="2 5" id="KW-0812">Transmembrane</keyword>
<evidence type="ECO:0000256" key="5">
    <source>
        <dbReference type="SAM" id="Phobius"/>
    </source>
</evidence>
<dbReference type="GO" id="GO:0016020">
    <property type="term" value="C:membrane"/>
    <property type="evidence" value="ECO:0007669"/>
    <property type="project" value="UniProtKB-SubCell"/>
</dbReference>
<organism evidence="6 7">
    <name type="scientific">Leptomonas pyrrhocoris</name>
    <name type="common">Firebug parasite</name>
    <dbReference type="NCBI Taxonomy" id="157538"/>
    <lineage>
        <taxon>Eukaryota</taxon>
        <taxon>Discoba</taxon>
        <taxon>Euglenozoa</taxon>
        <taxon>Kinetoplastea</taxon>
        <taxon>Metakinetoplastina</taxon>
        <taxon>Trypanosomatida</taxon>
        <taxon>Trypanosomatidae</taxon>
        <taxon>Leishmaniinae</taxon>
        <taxon>Leptomonas</taxon>
    </lineage>
</organism>
<dbReference type="RefSeq" id="XP_015658962.1">
    <property type="nucleotide sequence ID" value="XM_015802518.1"/>
</dbReference>
<evidence type="ECO:0000256" key="4">
    <source>
        <dbReference type="ARBA" id="ARBA00023136"/>
    </source>
</evidence>
<dbReference type="GeneID" id="26905025"/>
<name>A0A0M9G1U9_LEPPY</name>
<sequence length="652" mass="72142">MVTAQNYRISEISRFLILIGGMTASVCISTFYGFNILSNKMVELFNFSGADLTTISTVGVVVGFATFPGGMLLDYAGPLPVLVCGTVLNMVGVILYGLAFEGIITGSVVKFSVFSAIMNLGCASFDTGSLMAILGSFPLTKGPVVALMKTFAGLGALVLAVINYSFFRTAYSHYMYFMAALVVFMGSTACLFIRFPPYHLVDRERSRVPEQMQVRRRLTERAYLTQYPPMVRFYVGFFIIVSLVIYLTVQSFCVAYANPSDKARMGNTIMIIIFVFSFGLMAAPFPFLGGMEEKPSEDFPEYPENELRNDSDAYENDNEKAVLRPTEVDATQDHNALGELYVAEEEVCDEEKGGKAKKSETEDDPQNKAVVEDQVILGDENLALMMLSDQDPQYQTTFLQSVTNVDLWLCWWNTLATWGCGIVTSSNSAQIYRALADDEYETKTNTMYSAIISVASALGRMSMGIFEYVLSRYPSESRPVMTCVYPISSACMVLGLIFLLALPLKSKAIVIGFFFDSSGNGFSWACTALTVRTVFAKDSGKHYSFMYVGAFAGVIALNRFGYGELYDREAKRQRDAAVMNGTTNIYPRCAGKKCVNYSFIILLCVNATAIVGSTLFHYRYRRFVLKHRTEKAAAQAKSSNSPVEPVNVAQLH</sequence>
<keyword evidence="3 5" id="KW-1133">Transmembrane helix</keyword>
<keyword evidence="7" id="KW-1185">Reference proteome</keyword>
<evidence type="ECO:0000256" key="3">
    <source>
        <dbReference type="ARBA" id="ARBA00022989"/>
    </source>
</evidence>
<evidence type="ECO:0008006" key="8">
    <source>
        <dbReference type="Google" id="ProtNLM"/>
    </source>
</evidence>
<feature type="transmembrane region" description="Helical" evidence="5">
    <location>
        <begin position="447"/>
        <end position="470"/>
    </location>
</feature>
<dbReference type="InterPro" id="IPR036259">
    <property type="entry name" value="MFS_trans_sf"/>
</dbReference>
<evidence type="ECO:0000256" key="1">
    <source>
        <dbReference type="ARBA" id="ARBA00004141"/>
    </source>
</evidence>